<sequence>MAPGLTILGFGGWLQNIRDPATNMGTDRQTCPWSRWSSGARWSDREKEREQTAHWKGLAPVCFRKWRVSSSERAKRQSQLSHVHLYGFSPAGGEEKRELAQKRKKETEHKTAFFFKSPHHQKNNVRVVPPVVAGRHGGLSWGWGRGRSGSRLARGRRGPRGVRQRRAARSRAGSESGGAA</sequence>
<dbReference type="Proteomes" id="UP000314294">
    <property type="component" value="Unassembled WGS sequence"/>
</dbReference>
<dbReference type="OrthoDB" id="10068090at2759"/>
<proteinExistence type="predicted"/>
<feature type="region of interest" description="Disordered" evidence="1">
    <location>
        <begin position="87"/>
        <end position="107"/>
    </location>
</feature>
<evidence type="ECO:0000313" key="3">
    <source>
        <dbReference type="Proteomes" id="UP000314294"/>
    </source>
</evidence>
<keyword evidence="3" id="KW-1185">Reference proteome</keyword>
<reference evidence="2 3" key="1">
    <citation type="submission" date="2019-03" db="EMBL/GenBank/DDBJ databases">
        <title>First draft genome of Liparis tanakae, snailfish: a comprehensive survey of snailfish specific genes.</title>
        <authorList>
            <person name="Kim W."/>
            <person name="Song I."/>
            <person name="Jeong J.-H."/>
            <person name="Kim D."/>
            <person name="Kim S."/>
            <person name="Ryu S."/>
            <person name="Song J.Y."/>
            <person name="Lee S.K."/>
        </authorList>
    </citation>
    <scope>NUCLEOTIDE SEQUENCE [LARGE SCALE GENOMIC DNA]</scope>
    <source>
        <tissue evidence="2">Muscle</tissue>
    </source>
</reference>
<gene>
    <name evidence="2" type="ORF">EYF80_019205</name>
</gene>
<dbReference type="AlphaFoldDB" id="A0A4Z2HYH2"/>
<feature type="compositionally biased region" description="Gly residues" evidence="1">
    <location>
        <begin position="136"/>
        <end position="147"/>
    </location>
</feature>
<dbReference type="EMBL" id="SRLO01000161">
    <property type="protein sequence ID" value="TNN70621.1"/>
    <property type="molecule type" value="Genomic_DNA"/>
</dbReference>
<comment type="caution">
    <text evidence="2">The sequence shown here is derived from an EMBL/GenBank/DDBJ whole genome shotgun (WGS) entry which is preliminary data.</text>
</comment>
<feature type="compositionally biased region" description="Basic residues" evidence="1">
    <location>
        <begin position="153"/>
        <end position="169"/>
    </location>
</feature>
<feature type="region of interest" description="Disordered" evidence="1">
    <location>
        <begin position="136"/>
        <end position="180"/>
    </location>
</feature>
<accession>A0A4Z2HYH2</accession>
<name>A0A4Z2HYH2_9TELE</name>
<organism evidence="2 3">
    <name type="scientific">Liparis tanakae</name>
    <name type="common">Tanaka's snailfish</name>
    <dbReference type="NCBI Taxonomy" id="230148"/>
    <lineage>
        <taxon>Eukaryota</taxon>
        <taxon>Metazoa</taxon>
        <taxon>Chordata</taxon>
        <taxon>Craniata</taxon>
        <taxon>Vertebrata</taxon>
        <taxon>Euteleostomi</taxon>
        <taxon>Actinopterygii</taxon>
        <taxon>Neopterygii</taxon>
        <taxon>Teleostei</taxon>
        <taxon>Neoteleostei</taxon>
        <taxon>Acanthomorphata</taxon>
        <taxon>Eupercaria</taxon>
        <taxon>Perciformes</taxon>
        <taxon>Cottioidei</taxon>
        <taxon>Cottales</taxon>
        <taxon>Liparidae</taxon>
        <taxon>Liparis</taxon>
    </lineage>
</organism>
<evidence type="ECO:0000256" key="1">
    <source>
        <dbReference type="SAM" id="MobiDB-lite"/>
    </source>
</evidence>
<feature type="compositionally biased region" description="Basic and acidic residues" evidence="1">
    <location>
        <begin position="93"/>
        <end position="107"/>
    </location>
</feature>
<evidence type="ECO:0000313" key="2">
    <source>
        <dbReference type="EMBL" id="TNN70621.1"/>
    </source>
</evidence>
<protein>
    <submittedName>
        <fullName evidence="2">Uncharacterized protein</fullName>
    </submittedName>
</protein>